<dbReference type="GO" id="GO:0015031">
    <property type="term" value="P:protein transport"/>
    <property type="evidence" value="ECO:0007669"/>
    <property type="project" value="UniProtKB-KW"/>
</dbReference>
<dbReference type="InterPro" id="IPR050365">
    <property type="entry name" value="TIM50"/>
</dbReference>
<proteinExistence type="inferred from homology"/>
<dbReference type="Pfam" id="PF03031">
    <property type="entry name" value="NIF"/>
    <property type="match status" value="1"/>
</dbReference>
<dbReference type="InterPro" id="IPR004274">
    <property type="entry name" value="FCP1_dom"/>
</dbReference>
<protein>
    <recommendedName>
        <fullName evidence="1">Mitochondrial import inner membrane translocase subunit TIM50</fullName>
    </recommendedName>
</protein>
<sequence length="295" mass="33777">MVLRPHLKEFLTEVMQLFEVVFWTAAEAEYAAAVVDAIERHVLGLPRSLYHHEEIVQYNLNHAAPRRVTSHANFYCLCERQSLQSFDRMKYLPLLGRPVHRTIIIDDSERSFPFTPRNAIKVPPFTVRVHRYTCVYPSAHTCADGTATSLLTRDLTKEGLYTITDSPLGTADLRHLWDTALLDLLPLLRAVAATPEDDITRELDHWRAPNYTDCDNFSENFPGGKNTHVGAVLPTRRATPIPPLRPHEDNAKWEPRIKEGLRKWGIPVGPPVAHVSTKKRKRKTRNKRGTSKRKR</sequence>
<dbReference type="AlphaFoldDB" id="S9V777"/>
<feature type="domain" description="FCP1 homology" evidence="3">
    <location>
        <begin position="1"/>
        <end position="146"/>
    </location>
</feature>
<comment type="subunit">
    <text evidence="1">Component of the TIM23 complex.</text>
</comment>
<keyword evidence="5" id="KW-1185">Reference proteome</keyword>
<dbReference type="PANTHER" id="PTHR12210">
    <property type="entry name" value="DULLARD PROTEIN PHOSPHATASE"/>
    <property type="match status" value="1"/>
</dbReference>
<reference evidence="4 5" key="1">
    <citation type="journal article" date="2013" name="PLoS ONE">
        <title>Predicting the Proteins of Angomonas deanei, Strigomonas culicis and Their Respective Endosymbionts Reveals New Aspects of the Trypanosomatidae Family.</title>
        <authorList>
            <person name="Motta M.C."/>
            <person name="Martins A.C."/>
            <person name="de Souza S.S."/>
            <person name="Catta-Preta C.M."/>
            <person name="Silva R."/>
            <person name="Klein C.C."/>
            <person name="de Almeida L.G."/>
            <person name="de Lima Cunha O."/>
            <person name="Ciapina L.P."/>
            <person name="Brocchi M."/>
            <person name="Colabardini A.C."/>
            <person name="de Araujo Lima B."/>
            <person name="Machado C.R."/>
            <person name="de Almeida Soares C.M."/>
            <person name="Probst C.M."/>
            <person name="de Menezes C.B."/>
            <person name="Thompson C.E."/>
            <person name="Bartholomeu D.C."/>
            <person name="Gradia D.F."/>
            <person name="Pavoni D.P."/>
            <person name="Grisard E.C."/>
            <person name="Fantinatti-Garboggini F."/>
            <person name="Marchini F.K."/>
            <person name="Rodrigues-Luiz G.F."/>
            <person name="Wagner G."/>
            <person name="Goldman G.H."/>
            <person name="Fietto J.L."/>
            <person name="Elias M.C."/>
            <person name="Goldman M.H."/>
            <person name="Sagot M.F."/>
            <person name="Pereira M."/>
            <person name="Stoco P.H."/>
            <person name="de Mendonca-Neto R.P."/>
            <person name="Teixeira S.M."/>
            <person name="Maciel T.E."/>
            <person name="de Oliveira Mendes T.A."/>
            <person name="Urmenyi T.P."/>
            <person name="de Souza W."/>
            <person name="Schenkman S."/>
            <person name="de Vasconcelos A.T."/>
        </authorList>
    </citation>
    <scope>NUCLEOTIDE SEQUENCE [LARGE SCALE GENOMIC DNA]</scope>
</reference>
<organism evidence="4 5">
    <name type="scientific">Strigomonas culicis</name>
    <dbReference type="NCBI Taxonomy" id="28005"/>
    <lineage>
        <taxon>Eukaryota</taxon>
        <taxon>Discoba</taxon>
        <taxon>Euglenozoa</taxon>
        <taxon>Kinetoplastea</taxon>
        <taxon>Metakinetoplastina</taxon>
        <taxon>Trypanosomatida</taxon>
        <taxon>Trypanosomatidae</taxon>
        <taxon>Strigomonadinae</taxon>
        <taxon>Strigomonas</taxon>
    </lineage>
</organism>
<keyword evidence="1" id="KW-0653">Protein transport</keyword>
<feature type="compositionally biased region" description="Basic residues" evidence="2">
    <location>
        <begin position="276"/>
        <end position="295"/>
    </location>
</feature>
<keyword evidence="1" id="KW-0813">Transport</keyword>
<dbReference type="EMBL" id="ATMH01000466">
    <property type="protein sequence ID" value="EPY36668.1"/>
    <property type="molecule type" value="Genomic_DNA"/>
</dbReference>
<comment type="subcellular location">
    <subcellularLocation>
        <location evidence="1">Mitochondrion inner membrane</location>
        <topology evidence="1">Single-pass membrane protein</topology>
    </subcellularLocation>
</comment>
<keyword evidence="1" id="KW-0496">Mitochondrion</keyword>
<name>S9V777_9TRYP</name>
<dbReference type="SMART" id="SM00577">
    <property type="entry name" value="CPDc"/>
    <property type="match status" value="1"/>
</dbReference>
<evidence type="ECO:0000256" key="2">
    <source>
        <dbReference type="SAM" id="MobiDB-lite"/>
    </source>
</evidence>
<keyword evidence="1" id="KW-0809">Transit peptide</keyword>
<dbReference type="InterPro" id="IPR036412">
    <property type="entry name" value="HAD-like_sf"/>
</dbReference>
<keyword evidence="1" id="KW-0811">Translocation</keyword>
<accession>S9V777</accession>
<comment type="function">
    <text evidence="1">Essential component of the TIM23 complex, a complex that mediates the translocation of transit peptide-containing proteins across the mitochondrial inner membrane.</text>
</comment>
<evidence type="ECO:0000313" key="4">
    <source>
        <dbReference type="EMBL" id="EPY36668.1"/>
    </source>
</evidence>
<dbReference type="Proteomes" id="UP000015354">
    <property type="component" value="Unassembled WGS sequence"/>
</dbReference>
<comment type="caution">
    <text evidence="4">The sequence shown here is derived from an EMBL/GenBank/DDBJ whole genome shotgun (WGS) entry which is preliminary data.</text>
</comment>
<dbReference type="PROSITE" id="PS50969">
    <property type="entry name" value="FCP1"/>
    <property type="match status" value="1"/>
</dbReference>
<dbReference type="InterPro" id="IPR023214">
    <property type="entry name" value="HAD_sf"/>
</dbReference>
<comment type="similarity">
    <text evidence="1">Belongs to the TIM50 family.</text>
</comment>
<dbReference type="SUPFAM" id="SSF56784">
    <property type="entry name" value="HAD-like"/>
    <property type="match status" value="1"/>
</dbReference>
<evidence type="ECO:0000259" key="3">
    <source>
        <dbReference type="PROSITE" id="PS50969"/>
    </source>
</evidence>
<gene>
    <name evidence="4" type="ORF">STCU_00466</name>
</gene>
<dbReference type="Gene3D" id="3.40.50.1000">
    <property type="entry name" value="HAD superfamily/HAD-like"/>
    <property type="match status" value="1"/>
</dbReference>
<evidence type="ECO:0000256" key="1">
    <source>
        <dbReference type="RuleBase" id="RU365079"/>
    </source>
</evidence>
<evidence type="ECO:0000313" key="5">
    <source>
        <dbReference type="Proteomes" id="UP000015354"/>
    </source>
</evidence>
<dbReference type="GO" id="GO:0005744">
    <property type="term" value="C:TIM23 mitochondrial import inner membrane translocase complex"/>
    <property type="evidence" value="ECO:0007669"/>
    <property type="project" value="UniProtKB-UniRule"/>
</dbReference>
<dbReference type="OrthoDB" id="277011at2759"/>
<feature type="region of interest" description="Disordered" evidence="2">
    <location>
        <begin position="264"/>
        <end position="295"/>
    </location>
</feature>